<organism evidence="4 5">
    <name type="scientific">Simplicispira metamorpha</name>
    <dbReference type="NCBI Taxonomy" id="80881"/>
    <lineage>
        <taxon>Bacteria</taxon>
        <taxon>Pseudomonadati</taxon>
        <taxon>Pseudomonadota</taxon>
        <taxon>Betaproteobacteria</taxon>
        <taxon>Burkholderiales</taxon>
        <taxon>Comamonadaceae</taxon>
        <taxon>Simplicispira</taxon>
    </lineage>
</organism>
<evidence type="ECO:0000259" key="1">
    <source>
        <dbReference type="Pfam" id="PF13175"/>
    </source>
</evidence>
<evidence type="ECO:0000259" key="3">
    <source>
        <dbReference type="Pfam" id="PF20469"/>
    </source>
</evidence>
<accession>A0A4R2N540</accession>
<name>A0A4R2N540_9BURK</name>
<evidence type="ECO:0000313" key="4">
    <source>
        <dbReference type="EMBL" id="TCP15962.1"/>
    </source>
</evidence>
<sequence>MARIRKIEIRNFRAVCSLEWCPSPGVNCLIGPGDSGKSTILDAIDFCLGARRNLAIADTDFHALDVTQPIGIAVTLGDLADSMLSIESYGEYLRGFDAATGNVEDEPRKGLETVLTVHFAVRADLEPVWSLFSERTASVDPPRGLPWKERAAIAPSRLGNHPSSNLSWTRGSVLNRLFEERADIGAELVQAAREARAGFGTKAAPQLAATLKTVTDTANGLGVSVGSRATALLDAHSVSFGDGAISLHNAAGIPLRCLGTGSTRLLIAGLHRAAGNTANIVLVDEIEYGLEPHRLTRLLGSLGAKETSTPLQVFMTSHSPVVLRELAGSQLFVVRSTGGTHQALTVGASDDAQSTIRCYPEAFLARTVIVCEGASEVGLIRGLDEYWTSKGYRSLRASGVDYVDASGGDADRCFRRAAAFQQLGYRVAAMQDNDKEPTVAFVAAFEAAGGYHAIWRDRRALEDELFASLPTTAVTALLQRGLELMPDGVVDQHIRTRSSGKISLAVVQAEGAAGSYSAATRAVLGEASRIRKAGWFKSITKMEDVARDIVGPALEHSDAGFVGIINGLFSWAHADA</sequence>
<dbReference type="InterPro" id="IPR041685">
    <property type="entry name" value="AAA_GajA/Old/RecF-like"/>
</dbReference>
<keyword evidence="4" id="KW-0255">Endonuclease</keyword>
<comment type="caution">
    <text evidence="4">The sequence shown here is derived from an EMBL/GenBank/DDBJ whole genome shotgun (WGS) entry which is preliminary data.</text>
</comment>
<dbReference type="AlphaFoldDB" id="A0A4R2N540"/>
<dbReference type="GO" id="GO:0016887">
    <property type="term" value="F:ATP hydrolysis activity"/>
    <property type="evidence" value="ECO:0007669"/>
    <property type="project" value="InterPro"/>
</dbReference>
<protein>
    <submittedName>
        <fullName evidence="4">Putative ATP-dependent endonuclease of OLD family</fullName>
    </submittedName>
</protein>
<dbReference type="Proteomes" id="UP000295182">
    <property type="component" value="Unassembled WGS sequence"/>
</dbReference>
<dbReference type="InterPro" id="IPR034139">
    <property type="entry name" value="TOPRIM_OLD"/>
</dbReference>
<gene>
    <name evidence="4" type="ORF">EV674_12233</name>
</gene>
<dbReference type="Pfam" id="PF20469">
    <property type="entry name" value="OLD-like_TOPRIM"/>
    <property type="match status" value="1"/>
</dbReference>
<dbReference type="InterPro" id="IPR027417">
    <property type="entry name" value="P-loop_NTPase"/>
</dbReference>
<dbReference type="RefSeq" id="WP_119014365.1">
    <property type="nucleotide sequence ID" value="NZ_QXNC01000033.1"/>
</dbReference>
<dbReference type="EMBL" id="SLXH01000022">
    <property type="protein sequence ID" value="TCP15962.1"/>
    <property type="molecule type" value="Genomic_DNA"/>
</dbReference>
<dbReference type="GO" id="GO:0004519">
    <property type="term" value="F:endonuclease activity"/>
    <property type="evidence" value="ECO:0007669"/>
    <property type="project" value="UniProtKB-KW"/>
</dbReference>
<dbReference type="InterPro" id="IPR051396">
    <property type="entry name" value="Bact_Antivir_Def_Nuclease"/>
</dbReference>
<evidence type="ECO:0000259" key="2">
    <source>
        <dbReference type="Pfam" id="PF13304"/>
    </source>
</evidence>
<reference evidence="4 5" key="1">
    <citation type="submission" date="2019-03" db="EMBL/GenBank/DDBJ databases">
        <title>Genomic Encyclopedia of Type Strains, Phase IV (KMG-IV): sequencing the most valuable type-strain genomes for metagenomic binning, comparative biology and taxonomic classification.</title>
        <authorList>
            <person name="Goeker M."/>
        </authorList>
    </citation>
    <scope>NUCLEOTIDE SEQUENCE [LARGE SCALE GENOMIC DNA]</scope>
    <source>
        <strain evidence="4 5">DSM 1837</strain>
    </source>
</reference>
<feature type="domain" description="Endonuclease GajA/Old nuclease/RecF-like AAA" evidence="1">
    <location>
        <begin position="4"/>
        <end position="76"/>
    </location>
</feature>
<feature type="domain" description="ATPase AAA-type core" evidence="2">
    <location>
        <begin position="246"/>
        <end position="323"/>
    </location>
</feature>
<keyword evidence="5" id="KW-1185">Reference proteome</keyword>
<dbReference type="Gene3D" id="3.40.50.300">
    <property type="entry name" value="P-loop containing nucleotide triphosphate hydrolases"/>
    <property type="match status" value="1"/>
</dbReference>
<dbReference type="Pfam" id="PF13175">
    <property type="entry name" value="AAA_15"/>
    <property type="match status" value="1"/>
</dbReference>
<dbReference type="PANTHER" id="PTHR43581">
    <property type="entry name" value="ATP/GTP PHOSPHATASE"/>
    <property type="match status" value="1"/>
</dbReference>
<dbReference type="PANTHER" id="PTHR43581:SF4">
    <property type="entry name" value="ATP_GTP PHOSPHATASE"/>
    <property type="match status" value="1"/>
</dbReference>
<feature type="domain" description="OLD protein-like TOPRIM" evidence="3">
    <location>
        <begin position="363"/>
        <end position="434"/>
    </location>
</feature>
<keyword evidence="4" id="KW-0540">Nuclease</keyword>
<dbReference type="OrthoDB" id="3322489at2"/>
<dbReference type="InterPro" id="IPR003959">
    <property type="entry name" value="ATPase_AAA_core"/>
</dbReference>
<evidence type="ECO:0000313" key="5">
    <source>
        <dbReference type="Proteomes" id="UP000295182"/>
    </source>
</evidence>
<dbReference type="GO" id="GO:0005524">
    <property type="term" value="F:ATP binding"/>
    <property type="evidence" value="ECO:0007669"/>
    <property type="project" value="InterPro"/>
</dbReference>
<keyword evidence="4" id="KW-0378">Hydrolase</keyword>
<dbReference type="SUPFAM" id="SSF52540">
    <property type="entry name" value="P-loop containing nucleoside triphosphate hydrolases"/>
    <property type="match status" value="1"/>
</dbReference>
<dbReference type="Pfam" id="PF13304">
    <property type="entry name" value="AAA_21"/>
    <property type="match status" value="1"/>
</dbReference>
<proteinExistence type="predicted"/>